<organism evidence="1 2">
    <name type="scientific">Streptococcus suis</name>
    <dbReference type="NCBI Taxonomy" id="1307"/>
    <lineage>
        <taxon>Bacteria</taxon>
        <taxon>Bacillati</taxon>
        <taxon>Bacillota</taxon>
        <taxon>Bacilli</taxon>
        <taxon>Lactobacillales</taxon>
        <taxon>Streptococcaceae</taxon>
        <taxon>Streptococcus</taxon>
    </lineage>
</organism>
<dbReference type="InterPro" id="IPR027417">
    <property type="entry name" value="P-loop_NTPase"/>
</dbReference>
<evidence type="ECO:0000313" key="1">
    <source>
        <dbReference type="EMBL" id="CYU88528.1"/>
    </source>
</evidence>
<dbReference type="Proteomes" id="UP000074664">
    <property type="component" value="Unassembled WGS sequence"/>
</dbReference>
<dbReference type="SUPFAM" id="SSF52540">
    <property type="entry name" value="P-loop containing nucleoside triphosphate hydrolases"/>
    <property type="match status" value="1"/>
</dbReference>
<reference evidence="1 2" key="1">
    <citation type="submission" date="2016-02" db="EMBL/GenBank/DDBJ databases">
        <authorList>
            <consortium name="Pathogen Informatics"/>
        </authorList>
    </citation>
    <scope>NUCLEOTIDE SEQUENCE [LARGE SCALE GENOMIC DNA]</scope>
    <source>
        <strain evidence="1 2">LSS30</strain>
    </source>
</reference>
<protein>
    <submittedName>
        <fullName evidence="1">Shikimate kinase</fullName>
    </submittedName>
</protein>
<evidence type="ECO:0000313" key="2">
    <source>
        <dbReference type="Proteomes" id="UP000074664"/>
    </source>
</evidence>
<dbReference type="EMBL" id="FIGH01000013">
    <property type="protein sequence ID" value="CYU88528.1"/>
    <property type="molecule type" value="Genomic_DNA"/>
</dbReference>
<keyword evidence="1" id="KW-0808">Transferase</keyword>
<dbReference type="Gene3D" id="3.40.50.300">
    <property type="entry name" value="P-loop containing nucleotide triphosphate hydrolases"/>
    <property type="match status" value="1"/>
</dbReference>
<keyword evidence="1" id="KW-0418">Kinase</keyword>
<gene>
    <name evidence="1" type="ORF">ERS132392_02152</name>
</gene>
<sequence length="211" mass="24296">MNLIIIGAQASGKMTVGQEVAKLTGMTLFHNHDSIDFSLRFIPEFSEDMFDLNTRITFAVYDVFARSGRPLIGTALINFKNPIDVQFLTTVQTIFHHHGQEILFVELETALEERLRRNRTENRLTHKPLKRHIEVSEAEILSTADTCRYTSLGIPEGIQHYLKINNTHLSANDVAQLIIQKWRNLSKNKRNSQPKGLTISRRLYEKELGYF</sequence>
<proteinExistence type="predicted"/>
<name>A0AAN2RIA1_STRSU</name>
<dbReference type="GO" id="GO:0016301">
    <property type="term" value="F:kinase activity"/>
    <property type="evidence" value="ECO:0007669"/>
    <property type="project" value="UniProtKB-KW"/>
</dbReference>
<dbReference type="AlphaFoldDB" id="A0AAN2RIA1"/>
<comment type="caution">
    <text evidence="1">The sequence shown here is derived from an EMBL/GenBank/DDBJ whole genome shotgun (WGS) entry which is preliminary data.</text>
</comment>
<accession>A0AAN2RIA1</accession>